<dbReference type="Proteomes" id="UP000289691">
    <property type="component" value="Unassembled WGS sequence"/>
</dbReference>
<keyword evidence="2" id="KW-1185">Reference proteome</keyword>
<evidence type="ECO:0000313" key="2">
    <source>
        <dbReference type="Proteomes" id="UP000289691"/>
    </source>
</evidence>
<comment type="caution">
    <text evidence="1">The sequence shown here is derived from an EMBL/GenBank/DDBJ whole genome shotgun (WGS) entry which is preliminary data.</text>
</comment>
<dbReference type="AlphaFoldDB" id="A0A498KWK3"/>
<sequence>MSPTVDIYSETSGELVNEDTGFLSNVGDNLEFEIDNVYIAKRGGGEDSYLNGSYFEFDLDRRAMHEDKITAPEPVQEVVQWCAPDIILVVDEEPVLSVETTYHELTYNNIAQRIPRQVKPAMEGVPSVIFQKIESYDTDTAYLTWFAETFRKANQIYEPPCLALMFTEEDHDDKTTRLASLCNWAVNGDQNGSMETVSQTVENIATDFEPESILKTKNGRRRSWIRVDDDYVTSIPGPNPDRQGWHTKGTGNLDPYPGMAKMSEVLFAYNEEGEKIRDLRIFFRNLPRDFWWFQENEEELYYRLMKEFADEIYYADQSDQIDV</sequence>
<accession>A0A498KWK3</accession>
<reference evidence="1 2" key="1">
    <citation type="submission" date="2019-01" db="EMBL/GenBank/DDBJ databases">
        <title>Halorientalis sp. F13-25 a new haloarchaeum isolated from hypersaline water.</title>
        <authorList>
            <person name="Ana D.-V."/>
            <person name="Cristina S.-P."/>
            <person name="Antonio V."/>
        </authorList>
    </citation>
    <scope>NUCLEOTIDE SEQUENCE [LARGE SCALE GENOMIC DNA]</scope>
    <source>
        <strain evidence="1 2">F13-25</strain>
    </source>
</reference>
<gene>
    <name evidence="1" type="ORF">EAF64_05375</name>
</gene>
<dbReference type="OrthoDB" id="372551at2157"/>
<evidence type="ECO:0000313" key="1">
    <source>
        <dbReference type="EMBL" id="RXK50002.1"/>
    </source>
</evidence>
<proteinExistence type="predicted"/>
<dbReference type="EMBL" id="RDFA01000002">
    <property type="protein sequence ID" value="RXK50002.1"/>
    <property type="molecule type" value="Genomic_DNA"/>
</dbReference>
<organism evidence="1 2">
    <name type="scientific">Halorientalis pallida</name>
    <dbReference type="NCBI Taxonomy" id="2479928"/>
    <lineage>
        <taxon>Archaea</taxon>
        <taxon>Methanobacteriati</taxon>
        <taxon>Methanobacteriota</taxon>
        <taxon>Stenosarchaea group</taxon>
        <taxon>Halobacteria</taxon>
        <taxon>Halobacteriales</taxon>
        <taxon>Haloarculaceae</taxon>
        <taxon>Halorientalis</taxon>
    </lineage>
</organism>
<protein>
    <submittedName>
        <fullName evidence="1">Uncharacterized protein</fullName>
    </submittedName>
</protein>
<dbReference type="RefSeq" id="WP_129067966.1">
    <property type="nucleotide sequence ID" value="NZ_RDFA01000002.1"/>
</dbReference>
<name>A0A498KWK3_9EURY</name>